<organism evidence="1">
    <name type="scientific">marine sediment metagenome</name>
    <dbReference type="NCBI Taxonomy" id="412755"/>
    <lineage>
        <taxon>unclassified sequences</taxon>
        <taxon>metagenomes</taxon>
        <taxon>ecological metagenomes</taxon>
    </lineage>
</organism>
<dbReference type="AlphaFoldDB" id="A0A0F9SUS5"/>
<proteinExistence type="predicted"/>
<name>A0A0F9SUS5_9ZZZZ</name>
<dbReference type="EMBL" id="LAZR01001689">
    <property type="protein sequence ID" value="KKN40681.1"/>
    <property type="molecule type" value="Genomic_DNA"/>
</dbReference>
<protein>
    <submittedName>
        <fullName evidence="1">Uncharacterized protein</fullName>
    </submittedName>
</protein>
<sequence>MRNWKKLGVALLVAVAFTAIGAGTIIGAVGVPWNPTPQDEVAFSLVPPAPTPVELLALVILGLDELAWTDFYDSASALERDAQAIMNAVYLIRRGSIQGVDFTTDQLNALRDQGLGGMVRAVDHYADMQAISGVDQTALNVWEASNPQPQQCYLSYQAPGCPPIE</sequence>
<gene>
    <name evidence="1" type="ORF">LCGC14_0730650</name>
</gene>
<evidence type="ECO:0000313" key="1">
    <source>
        <dbReference type="EMBL" id="KKN40681.1"/>
    </source>
</evidence>
<accession>A0A0F9SUS5</accession>
<comment type="caution">
    <text evidence="1">The sequence shown here is derived from an EMBL/GenBank/DDBJ whole genome shotgun (WGS) entry which is preliminary data.</text>
</comment>
<reference evidence="1" key="1">
    <citation type="journal article" date="2015" name="Nature">
        <title>Complex archaea that bridge the gap between prokaryotes and eukaryotes.</title>
        <authorList>
            <person name="Spang A."/>
            <person name="Saw J.H."/>
            <person name="Jorgensen S.L."/>
            <person name="Zaremba-Niedzwiedzka K."/>
            <person name="Martijn J."/>
            <person name="Lind A.E."/>
            <person name="van Eijk R."/>
            <person name="Schleper C."/>
            <person name="Guy L."/>
            <person name="Ettema T.J."/>
        </authorList>
    </citation>
    <scope>NUCLEOTIDE SEQUENCE</scope>
</reference>